<proteinExistence type="predicted"/>
<dbReference type="AlphaFoldDB" id="A0AAV5AQL2"/>
<organism evidence="1 2">
    <name type="scientific">Clathrus columnatus</name>
    <dbReference type="NCBI Taxonomy" id="1419009"/>
    <lineage>
        <taxon>Eukaryota</taxon>
        <taxon>Fungi</taxon>
        <taxon>Dikarya</taxon>
        <taxon>Basidiomycota</taxon>
        <taxon>Agaricomycotina</taxon>
        <taxon>Agaricomycetes</taxon>
        <taxon>Phallomycetidae</taxon>
        <taxon>Phallales</taxon>
        <taxon>Clathraceae</taxon>
        <taxon>Clathrus</taxon>
    </lineage>
</organism>
<dbReference type="Proteomes" id="UP001050691">
    <property type="component" value="Unassembled WGS sequence"/>
</dbReference>
<evidence type="ECO:0000313" key="2">
    <source>
        <dbReference type="Proteomes" id="UP001050691"/>
    </source>
</evidence>
<evidence type="ECO:0000313" key="1">
    <source>
        <dbReference type="EMBL" id="GJJ15176.1"/>
    </source>
</evidence>
<keyword evidence="2" id="KW-1185">Reference proteome</keyword>
<name>A0AAV5AQL2_9AGAM</name>
<sequence length="218" mass="24068">MSSSAPTVIKISQPFDKVAISCLDHEGPIGPGAAYGSITWGKIDLFTEPLLRHGVGPIVAWGDFALKYYGVPTAISLIHILIDDSQMDTAFNALLDAGHTDTTDDINKSKSSNWKEIGDRVFQIRFSVCEPYMTPLRASTFPVLHGLSIPPLKALAESSIVTTFKFTNPKSLTCHLLRVWRAYLLSCGYNPLSEDAIQPSEVIDERMVSYWKNGHLIK</sequence>
<gene>
    <name evidence="1" type="ORF">Clacol_009452</name>
</gene>
<accession>A0AAV5AQL2</accession>
<protein>
    <submittedName>
        <fullName evidence="1">Uncharacterized protein</fullName>
    </submittedName>
</protein>
<comment type="caution">
    <text evidence="1">The sequence shown here is derived from an EMBL/GenBank/DDBJ whole genome shotgun (WGS) entry which is preliminary data.</text>
</comment>
<dbReference type="EMBL" id="BPWL01000010">
    <property type="protein sequence ID" value="GJJ15176.1"/>
    <property type="molecule type" value="Genomic_DNA"/>
</dbReference>
<reference evidence="1" key="1">
    <citation type="submission" date="2021-10" db="EMBL/GenBank/DDBJ databases">
        <title>De novo Genome Assembly of Clathrus columnatus (Basidiomycota, Fungi) Using Illumina and Nanopore Sequence Data.</title>
        <authorList>
            <person name="Ogiso-Tanaka E."/>
            <person name="Itagaki H."/>
            <person name="Hosoya T."/>
            <person name="Hosaka K."/>
        </authorList>
    </citation>
    <scope>NUCLEOTIDE SEQUENCE</scope>
    <source>
        <strain evidence="1">MO-923</strain>
    </source>
</reference>